<sequence length="115" mass="12802">MICLAHIQKDVEATQFGSCAMHDRTGSHEDPFHFDGVPMLKLFTALIGLLWRVFLIVGGLVLGSLWNAAWAFFTSPKATEEDAPIITSVNDVYAAMYNGEVGLADLHRYTEEENR</sequence>
<gene>
    <name evidence="2" type="ORF">O987_14395</name>
</gene>
<dbReference type="Proteomes" id="UP000028782">
    <property type="component" value="Chromosome"/>
</dbReference>
<protein>
    <submittedName>
        <fullName evidence="2">Uncharacterized protein</fullName>
    </submittedName>
</protein>
<organism evidence="2 3">
    <name type="scientific">Comamonas testosteroni TK102</name>
    <dbReference type="NCBI Taxonomy" id="1392005"/>
    <lineage>
        <taxon>Bacteria</taxon>
        <taxon>Pseudomonadati</taxon>
        <taxon>Pseudomonadota</taxon>
        <taxon>Betaproteobacteria</taxon>
        <taxon>Burkholderiales</taxon>
        <taxon>Comamonadaceae</taxon>
        <taxon>Comamonas</taxon>
    </lineage>
</organism>
<evidence type="ECO:0000313" key="2">
    <source>
        <dbReference type="EMBL" id="AIJ46995.1"/>
    </source>
</evidence>
<dbReference type="HOGENOM" id="CLU_2104832_0_0_4"/>
<keyword evidence="1" id="KW-0472">Membrane</keyword>
<keyword evidence="1" id="KW-1133">Transmembrane helix</keyword>
<evidence type="ECO:0000256" key="1">
    <source>
        <dbReference type="SAM" id="Phobius"/>
    </source>
</evidence>
<name>A0A076PTG5_COMTE</name>
<evidence type="ECO:0000313" key="3">
    <source>
        <dbReference type="Proteomes" id="UP000028782"/>
    </source>
</evidence>
<dbReference type="EMBL" id="CP006704">
    <property type="protein sequence ID" value="AIJ46995.1"/>
    <property type="molecule type" value="Genomic_DNA"/>
</dbReference>
<dbReference type="AlphaFoldDB" id="A0A076PTG5"/>
<dbReference type="KEGG" id="ctes:O987_14395"/>
<keyword evidence="1" id="KW-0812">Transmembrane</keyword>
<accession>A0A076PTG5</accession>
<reference evidence="2 3" key="1">
    <citation type="journal article" date="2014" name="Genome Announc.">
        <title>Complete Genome Sequence of Polychlorinated Biphenyl Degrader Comamonas testosteroni TK102 (NBRC 109938).</title>
        <authorList>
            <person name="Fukuda K."/>
            <person name="Hosoyama A."/>
            <person name="Tsuchikane K."/>
            <person name="Ohji S."/>
            <person name="Yamazoe A."/>
            <person name="Fujita N."/>
            <person name="Shintani M."/>
            <person name="Kimbara K."/>
        </authorList>
    </citation>
    <scope>NUCLEOTIDE SEQUENCE [LARGE SCALE GENOMIC DNA]</scope>
    <source>
        <strain evidence="2">TK102</strain>
    </source>
</reference>
<feature type="transmembrane region" description="Helical" evidence="1">
    <location>
        <begin position="49"/>
        <end position="73"/>
    </location>
</feature>
<proteinExistence type="predicted"/>